<organism evidence="3">
    <name type="scientific">marine sediment metagenome</name>
    <dbReference type="NCBI Taxonomy" id="412755"/>
    <lineage>
        <taxon>unclassified sequences</taxon>
        <taxon>metagenomes</taxon>
        <taxon>ecological metagenomes</taxon>
    </lineage>
</organism>
<name>X1SGC4_9ZZZZ</name>
<evidence type="ECO:0000256" key="1">
    <source>
        <dbReference type="SAM" id="MobiDB-lite"/>
    </source>
</evidence>
<keyword evidence="2" id="KW-0472">Membrane</keyword>
<feature type="region of interest" description="Disordered" evidence="1">
    <location>
        <begin position="218"/>
        <end position="237"/>
    </location>
</feature>
<evidence type="ECO:0000256" key="2">
    <source>
        <dbReference type="SAM" id="Phobius"/>
    </source>
</evidence>
<proteinExistence type="predicted"/>
<accession>X1SGC4</accession>
<keyword evidence="2" id="KW-1133">Transmembrane helix</keyword>
<protein>
    <submittedName>
        <fullName evidence="3">Uncharacterized protein</fullName>
    </submittedName>
</protein>
<feature type="non-terminal residue" evidence="3">
    <location>
        <position position="1"/>
    </location>
</feature>
<reference evidence="3" key="1">
    <citation type="journal article" date="2014" name="Front. Microbiol.">
        <title>High frequency of phylogenetically diverse reductive dehalogenase-homologous genes in deep subseafloor sedimentary metagenomes.</title>
        <authorList>
            <person name="Kawai M."/>
            <person name="Futagami T."/>
            <person name="Toyoda A."/>
            <person name="Takaki Y."/>
            <person name="Nishi S."/>
            <person name="Hori S."/>
            <person name="Arai W."/>
            <person name="Tsubouchi T."/>
            <person name="Morono Y."/>
            <person name="Uchiyama I."/>
            <person name="Ito T."/>
            <person name="Fujiyama A."/>
            <person name="Inagaki F."/>
            <person name="Takami H."/>
        </authorList>
    </citation>
    <scope>NUCLEOTIDE SEQUENCE</scope>
    <source>
        <strain evidence="3">Expedition CK06-06</strain>
    </source>
</reference>
<sequence>TEKVTSTKQPFAGSKETIELTDKTGIKDITATVSIPRDYYEEMAKSEVPDGQDPDAALVLSVIDREVLKLKEKVMRAIGLGKPEDAGKVVVDTYWAAGGGVADSASALAATDVAAAGAGGSVTGTIRRYGKHIAVSALALLSLFMALMMVRKATGPVEMKEEEATAMMMQGKKPLDALSLEESNLADGAEGGGLLAGIELDEDAVRSQQMLEQIRDMVKESPETSSNLISKWIAQGD</sequence>
<gene>
    <name evidence="3" type="ORF">S12H4_36547</name>
</gene>
<evidence type="ECO:0000313" key="3">
    <source>
        <dbReference type="EMBL" id="GAI92057.1"/>
    </source>
</evidence>
<dbReference type="AlphaFoldDB" id="X1SGC4"/>
<keyword evidence="2" id="KW-0812">Transmembrane</keyword>
<feature type="transmembrane region" description="Helical" evidence="2">
    <location>
        <begin position="133"/>
        <end position="150"/>
    </location>
</feature>
<comment type="caution">
    <text evidence="3">The sequence shown here is derived from an EMBL/GenBank/DDBJ whole genome shotgun (WGS) entry which is preliminary data.</text>
</comment>
<dbReference type="EMBL" id="BARW01021792">
    <property type="protein sequence ID" value="GAI92057.1"/>
    <property type="molecule type" value="Genomic_DNA"/>
</dbReference>